<dbReference type="CDD" id="cd22525">
    <property type="entry name" value="KH-I_Rrp4_eukar"/>
    <property type="match status" value="1"/>
</dbReference>
<dbReference type="FunFam" id="2.40.50.140:FF:000038">
    <property type="entry name" value="Exosome complex component RRP4"/>
    <property type="match status" value="1"/>
</dbReference>
<dbReference type="InterPro" id="IPR012340">
    <property type="entry name" value="NA-bd_OB-fold"/>
</dbReference>
<dbReference type="GO" id="GO:0071028">
    <property type="term" value="P:nuclear mRNA surveillance"/>
    <property type="evidence" value="ECO:0007669"/>
    <property type="project" value="UniProtKB-ARBA"/>
</dbReference>
<dbReference type="InterPro" id="IPR048565">
    <property type="entry name" value="S1_RRP4"/>
</dbReference>
<dbReference type="InterPro" id="IPR004088">
    <property type="entry name" value="KH_dom_type_1"/>
</dbReference>
<dbReference type="PANTHER" id="PTHR21321:SF4">
    <property type="entry name" value="EXOSOME COMPLEX COMPONENT RRP4"/>
    <property type="match status" value="1"/>
</dbReference>
<dbReference type="InParanoid" id="A0A316YPV7"/>
<dbReference type="RefSeq" id="XP_025378615.1">
    <property type="nucleotide sequence ID" value="XM_025520989.1"/>
</dbReference>
<evidence type="ECO:0000256" key="4">
    <source>
        <dbReference type="ARBA" id="ARBA00022835"/>
    </source>
</evidence>
<keyword evidence="12" id="KW-1185">Reference proteome</keyword>
<proteinExistence type="inferred from homology"/>
<dbReference type="Pfam" id="PF21266">
    <property type="entry name" value="S1_RRP4"/>
    <property type="match status" value="1"/>
</dbReference>
<evidence type="ECO:0000256" key="5">
    <source>
        <dbReference type="ARBA" id="ARBA00022884"/>
    </source>
</evidence>
<dbReference type="InterPro" id="IPR026699">
    <property type="entry name" value="Exosome_RNA_bind1/RRP40/RRP4"/>
</dbReference>
<dbReference type="Gene3D" id="2.40.50.140">
    <property type="entry name" value="Nucleic acid-binding proteins"/>
    <property type="match status" value="1"/>
</dbReference>
<dbReference type="GO" id="GO:0000176">
    <property type="term" value="C:nuclear exosome (RNase complex)"/>
    <property type="evidence" value="ECO:0007669"/>
    <property type="project" value="TreeGrafter"/>
</dbReference>
<feature type="domain" description="K Homology" evidence="9">
    <location>
        <begin position="228"/>
        <end position="269"/>
    </location>
</feature>
<evidence type="ECO:0000259" key="9">
    <source>
        <dbReference type="Pfam" id="PF15985"/>
    </source>
</evidence>
<evidence type="ECO:0000256" key="7">
    <source>
        <dbReference type="SAM" id="MobiDB-lite"/>
    </source>
</evidence>
<dbReference type="STRING" id="215250.A0A316YPV7"/>
<evidence type="ECO:0000256" key="1">
    <source>
        <dbReference type="ARBA" id="ARBA00004123"/>
    </source>
</evidence>
<dbReference type="GO" id="GO:0071034">
    <property type="term" value="P:CUT catabolic process"/>
    <property type="evidence" value="ECO:0007669"/>
    <property type="project" value="TreeGrafter"/>
</dbReference>
<dbReference type="InterPro" id="IPR036612">
    <property type="entry name" value="KH_dom_type_1_sf"/>
</dbReference>
<accession>A0A316YPV7</accession>
<feature type="region of interest" description="Disordered" evidence="7">
    <location>
        <begin position="1"/>
        <end position="33"/>
    </location>
</feature>
<keyword evidence="6" id="KW-0539">Nucleus</keyword>
<feature type="domain" description="RRP4 S1" evidence="10">
    <location>
        <begin position="132"/>
        <end position="205"/>
    </location>
</feature>
<dbReference type="InterPro" id="IPR025721">
    <property type="entry name" value="Exosome_cplx_N_dom"/>
</dbReference>
<dbReference type="GO" id="GO:0034475">
    <property type="term" value="P:U4 snRNA 3'-end processing"/>
    <property type="evidence" value="ECO:0007669"/>
    <property type="project" value="TreeGrafter"/>
</dbReference>
<dbReference type="OrthoDB" id="1650at2759"/>
<feature type="compositionally biased region" description="Polar residues" evidence="7">
    <location>
        <begin position="9"/>
        <end position="27"/>
    </location>
</feature>
<evidence type="ECO:0000259" key="8">
    <source>
        <dbReference type="Pfam" id="PF14382"/>
    </source>
</evidence>
<dbReference type="PANTHER" id="PTHR21321">
    <property type="entry name" value="PNAS-3 RELATED"/>
    <property type="match status" value="1"/>
</dbReference>
<dbReference type="Pfam" id="PF15985">
    <property type="entry name" value="KH_6"/>
    <property type="match status" value="1"/>
</dbReference>
<dbReference type="GeneID" id="37042905"/>
<dbReference type="Gene3D" id="2.40.50.100">
    <property type="match status" value="1"/>
</dbReference>
<gene>
    <name evidence="11" type="ORF">FA10DRAFT_265276</name>
</gene>
<evidence type="ECO:0000259" key="10">
    <source>
        <dbReference type="Pfam" id="PF21266"/>
    </source>
</evidence>
<dbReference type="EMBL" id="KZ819635">
    <property type="protein sequence ID" value="PWN91417.1"/>
    <property type="molecule type" value="Genomic_DNA"/>
</dbReference>
<dbReference type="CDD" id="cd05789">
    <property type="entry name" value="S1_Rrp4"/>
    <property type="match status" value="1"/>
</dbReference>
<dbReference type="GO" id="GO:0071038">
    <property type="term" value="P:TRAMP-dependent tRNA surveillance pathway"/>
    <property type="evidence" value="ECO:0007669"/>
    <property type="project" value="TreeGrafter"/>
</dbReference>
<feature type="compositionally biased region" description="Acidic residues" evidence="7">
    <location>
        <begin position="47"/>
        <end position="59"/>
    </location>
</feature>
<dbReference type="GO" id="GO:0071035">
    <property type="term" value="P:nuclear polyadenylation-dependent rRNA catabolic process"/>
    <property type="evidence" value="ECO:0007669"/>
    <property type="project" value="TreeGrafter"/>
</dbReference>
<dbReference type="FunCoup" id="A0A316YPV7">
    <property type="interactions" value="709"/>
</dbReference>
<evidence type="ECO:0000313" key="12">
    <source>
        <dbReference type="Proteomes" id="UP000245768"/>
    </source>
</evidence>
<dbReference type="SUPFAM" id="SSF50249">
    <property type="entry name" value="Nucleic acid-binding proteins"/>
    <property type="match status" value="1"/>
</dbReference>
<evidence type="ECO:0000256" key="3">
    <source>
        <dbReference type="ARBA" id="ARBA00022552"/>
    </source>
</evidence>
<dbReference type="AlphaFoldDB" id="A0A316YPV7"/>
<feature type="domain" description="Exosome complex component N-terminal" evidence="8">
    <location>
        <begin position="73"/>
        <end position="120"/>
    </location>
</feature>
<keyword evidence="5" id="KW-0694">RNA-binding</keyword>
<comment type="similarity">
    <text evidence="2">Belongs to the RRP4 family.</text>
</comment>
<dbReference type="GO" id="GO:0000177">
    <property type="term" value="C:cytoplasmic exosome (RNase complex)"/>
    <property type="evidence" value="ECO:0007669"/>
    <property type="project" value="TreeGrafter"/>
</dbReference>
<dbReference type="GO" id="GO:0000467">
    <property type="term" value="P:exonucleolytic trimming to generate mature 3'-end of 5.8S rRNA from tricistronic rRNA transcript (SSU-rRNA, 5.8S rRNA, LSU-rRNA)"/>
    <property type="evidence" value="ECO:0007669"/>
    <property type="project" value="TreeGrafter"/>
</dbReference>
<protein>
    <submittedName>
        <fullName evidence="11">Uncharacterized protein</fullName>
    </submittedName>
</protein>
<reference evidence="11 12" key="1">
    <citation type="journal article" date="2018" name="Mol. Biol. Evol.">
        <title>Broad Genomic Sampling Reveals a Smut Pathogenic Ancestry of the Fungal Clade Ustilaginomycotina.</title>
        <authorList>
            <person name="Kijpornyongpan T."/>
            <person name="Mondo S.J."/>
            <person name="Barry K."/>
            <person name="Sandor L."/>
            <person name="Lee J."/>
            <person name="Lipzen A."/>
            <person name="Pangilinan J."/>
            <person name="LaButti K."/>
            <person name="Hainaut M."/>
            <person name="Henrissat B."/>
            <person name="Grigoriev I.V."/>
            <person name="Spatafora J.W."/>
            <person name="Aime M.C."/>
        </authorList>
    </citation>
    <scope>NUCLEOTIDE SEQUENCE [LARGE SCALE GENOMIC DNA]</scope>
    <source>
        <strain evidence="11 12">MCA 4198</strain>
    </source>
</reference>
<evidence type="ECO:0000256" key="6">
    <source>
        <dbReference type="ARBA" id="ARBA00023242"/>
    </source>
</evidence>
<dbReference type="GO" id="GO:0071051">
    <property type="term" value="P:poly(A)-dependent snoRNA 3'-end processing"/>
    <property type="evidence" value="ECO:0007669"/>
    <property type="project" value="TreeGrafter"/>
</dbReference>
<dbReference type="Proteomes" id="UP000245768">
    <property type="component" value="Unassembled WGS sequence"/>
</dbReference>
<feature type="region of interest" description="Disordered" evidence="7">
    <location>
        <begin position="47"/>
        <end position="73"/>
    </location>
</feature>
<keyword evidence="3" id="KW-0698">rRNA processing</keyword>
<evidence type="ECO:0000256" key="2">
    <source>
        <dbReference type="ARBA" id="ARBA00009155"/>
    </source>
</evidence>
<sequence length="371" mass="39396">MATFEVHRATNTLMAPSGSSSVASHTHLSGHGPAHATASIMFEDDENEEDGMDVEDEEGGQSSSSKRSQSHLLATAGQPIASTSTFMRGHGAYIGGAAPGSGLDGASSIISSLCGLVSRTNRLVSVAALKSRYAPEVGDLVVGRITEVQAGNRRWRVDVGARQDAILALSSVNLPGGIQRRKLESDELQMRTFFAEGDLLVAEVQAAFGDGSVGLHTRSLRYGKLRNGALAVVPPVLIRRLKSHFVELSQAQLEVTMGLNGFIWVAPDDAEAKKSARAIQGRDTEGVYSDENVNVIRALRRRITRVVDVLSILAANHLPISDLSLSRTYDLSIALAPLQTEAAGDDDLPGGLTSDVVQVIVDEAKKAESSY</sequence>
<comment type="subcellular location">
    <subcellularLocation>
        <location evidence="1">Nucleus</location>
    </subcellularLocation>
</comment>
<keyword evidence="4" id="KW-0271">Exosome</keyword>
<dbReference type="Pfam" id="PF14382">
    <property type="entry name" value="ECR1_N"/>
    <property type="match status" value="1"/>
</dbReference>
<organism evidence="11 12">
    <name type="scientific">Acaromyces ingoldii</name>
    <dbReference type="NCBI Taxonomy" id="215250"/>
    <lineage>
        <taxon>Eukaryota</taxon>
        <taxon>Fungi</taxon>
        <taxon>Dikarya</taxon>
        <taxon>Basidiomycota</taxon>
        <taxon>Ustilaginomycotina</taxon>
        <taxon>Exobasidiomycetes</taxon>
        <taxon>Exobasidiales</taxon>
        <taxon>Cryptobasidiaceae</taxon>
        <taxon>Acaromyces</taxon>
    </lineage>
</organism>
<dbReference type="GO" id="GO:0003723">
    <property type="term" value="F:RNA binding"/>
    <property type="evidence" value="ECO:0007669"/>
    <property type="project" value="UniProtKB-KW"/>
</dbReference>
<dbReference type="SUPFAM" id="SSF54791">
    <property type="entry name" value="Eukaryotic type KH-domain (KH-domain type I)"/>
    <property type="match status" value="1"/>
</dbReference>
<name>A0A316YPV7_9BASI</name>
<evidence type="ECO:0000313" key="11">
    <source>
        <dbReference type="EMBL" id="PWN91417.1"/>
    </source>
</evidence>